<gene>
    <name evidence="1" type="ORF">HYDPIDRAFT_112508</name>
</gene>
<sequence>MRYSEGIRKDVLGFLENVLLSESAPKALQQVPTIAELANSPREHPIKETYHRSCDRCADEGGDEENARELHRRRGDHLEDHATCVRFYVDFTRP</sequence>
<evidence type="ECO:0000313" key="2">
    <source>
        <dbReference type="Proteomes" id="UP000053820"/>
    </source>
</evidence>
<dbReference type="HOGENOM" id="CLU_2386449_0_0_1"/>
<reference evidence="1 2" key="1">
    <citation type="submission" date="2014-04" db="EMBL/GenBank/DDBJ databases">
        <title>Evolutionary Origins and Diversification of the Mycorrhizal Mutualists.</title>
        <authorList>
            <consortium name="DOE Joint Genome Institute"/>
            <consortium name="Mycorrhizal Genomics Consortium"/>
            <person name="Kohler A."/>
            <person name="Kuo A."/>
            <person name="Nagy L.G."/>
            <person name="Floudas D."/>
            <person name="Copeland A."/>
            <person name="Barry K.W."/>
            <person name="Cichocki N."/>
            <person name="Veneault-Fourrey C."/>
            <person name="LaButti K."/>
            <person name="Lindquist E.A."/>
            <person name="Lipzen A."/>
            <person name="Lundell T."/>
            <person name="Morin E."/>
            <person name="Murat C."/>
            <person name="Riley R."/>
            <person name="Ohm R."/>
            <person name="Sun H."/>
            <person name="Tunlid A."/>
            <person name="Henrissat B."/>
            <person name="Grigoriev I.V."/>
            <person name="Hibbett D.S."/>
            <person name="Martin F."/>
        </authorList>
    </citation>
    <scope>NUCLEOTIDE SEQUENCE [LARGE SCALE GENOMIC DNA]</scope>
    <source>
        <strain evidence="1 2">MD-312</strain>
    </source>
</reference>
<accession>A0A0C9VZV8</accession>
<evidence type="ECO:0000313" key="1">
    <source>
        <dbReference type="EMBL" id="KIJ64000.1"/>
    </source>
</evidence>
<organism evidence="1 2">
    <name type="scientific">Hydnomerulius pinastri MD-312</name>
    <dbReference type="NCBI Taxonomy" id="994086"/>
    <lineage>
        <taxon>Eukaryota</taxon>
        <taxon>Fungi</taxon>
        <taxon>Dikarya</taxon>
        <taxon>Basidiomycota</taxon>
        <taxon>Agaricomycotina</taxon>
        <taxon>Agaricomycetes</taxon>
        <taxon>Agaricomycetidae</taxon>
        <taxon>Boletales</taxon>
        <taxon>Boletales incertae sedis</taxon>
        <taxon>Leucogyrophana</taxon>
    </lineage>
</organism>
<protein>
    <submittedName>
        <fullName evidence="1">Uncharacterized protein</fullName>
    </submittedName>
</protein>
<dbReference type="EMBL" id="KN839848">
    <property type="protein sequence ID" value="KIJ64000.1"/>
    <property type="molecule type" value="Genomic_DNA"/>
</dbReference>
<keyword evidence="2" id="KW-1185">Reference proteome</keyword>
<dbReference type="AlphaFoldDB" id="A0A0C9VZV8"/>
<proteinExistence type="predicted"/>
<dbReference type="Proteomes" id="UP000053820">
    <property type="component" value="Unassembled WGS sequence"/>
</dbReference>
<name>A0A0C9VZV8_9AGAM</name>